<organism evidence="1 2">
    <name type="scientific">Leptospira ognonensis</name>
    <dbReference type="NCBI Taxonomy" id="2484945"/>
    <lineage>
        <taxon>Bacteria</taxon>
        <taxon>Pseudomonadati</taxon>
        <taxon>Spirochaetota</taxon>
        <taxon>Spirochaetia</taxon>
        <taxon>Leptospirales</taxon>
        <taxon>Leptospiraceae</taxon>
        <taxon>Leptospira</taxon>
    </lineage>
</organism>
<dbReference type="RefSeq" id="WP_135623724.1">
    <property type="nucleotide sequence ID" value="NZ_RQGD01000025.1"/>
</dbReference>
<sequence length="160" mass="18983">MYMKVLLFTVFFFFFSNSMCLRLWIVSGKYRTIEESRENKSYQRTRSYLKAKQWLEYKLSPETSRIQNENPDSGLIEGIGLIRCYVPYGVGEVDANEHEFQYKITIRDGNATFLVEKIFSFIRDPNDIILNYGPKDEKVAKITLRSCFKPLMDDFFEYVK</sequence>
<evidence type="ECO:0000313" key="2">
    <source>
        <dbReference type="Proteomes" id="UP000297693"/>
    </source>
</evidence>
<accession>A0A4R9K4G3</accession>
<comment type="caution">
    <text evidence="1">The sequence shown here is derived from an EMBL/GenBank/DDBJ whole genome shotgun (WGS) entry which is preliminary data.</text>
</comment>
<dbReference type="Proteomes" id="UP000297693">
    <property type="component" value="Unassembled WGS sequence"/>
</dbReference>
<name>A0A4R9K4G3_9LEPT</name>
<gene>
    <name evidence="1" type="ORF">EHQ58_09825</name>
</gene>
<dbReference type="EMBL" id="RQGD01000025">
    <property type="protein sequence ID" value="TGL59198.1"/>
    <property type="molecule type" value="Genomic_DNA"/>
</dbReference>
<evidence type="ECO:0000313" key="1">
    <source>
        <dbReference type="EMBL" id="TGL59198.1"/>
    </source>
</evidence>
<keyword evidence="2" id="KW-1185">Reference proteome</keyword>
<reference evidence="1" key="1">
    <citation type="journal article" date="2019" name="PLoS Negl. Trop. Dis.">
        <title>Revisiting the worldwide diversity of Leptospira species in the environment.</title>
        <authorList>
            <person name="Vincent A.T."/>
            <person name="Schiettekatte O."/>
            <person name="Bourhy P."/>
            <person name="Veyrier F.J."/>
            <person name="Picardeau M."/>
        </authorList>
    </citation>
    <scope>NUCLEOTIDE SEQUENCE [LARGE SCALE GENOMIC DNA]</scope>
    <source>
        <strain evidence="1">201702476</strain>
    </source>
</reference>
<protein>
    <submittedName>
        <fullName evidence="1">DUF4468 domain-containing protein</fullName>
    </submittedName>
</protein>
<dbReference type="AlphaFoldDB" id="A0A4R9K4G3"/>
<dbReference type="OrthoDB" id="326377at2"/>
<proteinExistence type="predicted"/>